<name>A0A843AK96_METAZ</name>
<proteinExistence type="predicted"/>
<evidence type="ECO:0000313" key="1">
    <source>
        <dbReference type="EMBL" id="MBF4467958.1"/>
    </source>
</evidence>
<dbReference type="RefSeq" id="WP_278521647.1">
    <property type="nucleotide sequence ID" value="NZ_JADIIN010000009.1"/>
</dbReference>
<dbReference type="EMBL" id="JADIIN010000009">
    <property type="protein sequence ID" value="MBF4467958.1"/>
    <property type="molecule type" value="Genomic_DNA"/>
</dbReference>
<sequence>MNKKIIIIGFILLFLMISINSIDASDTNNTKKDSKICVWSYYPTSEKIGNLEYMVYYDKDNNSQFSESDKLIQNIKIKKFKINKQGKYNVNIQFPGNNEYNPSSRNYTVIFTGKEDIGGYSTNKLYKTYKKYGHTYKKYKSYWTTKYLNGKSVKKFDGYVTKLISGKKYRLLTSKNVNLKGSFFNEGKYKAYFNGDNKILINIYGYYYPIGSFVKKYNKIGYILLNKDFYTVYYSYHTYNVYTFNFYENSISKKLVNKFSKYL</sequence>
<dbReference type="Proteomes" id="UP000658733">
    <property type="component" value="Unassembled WGS sequence"/>
</dbReference>
<accession>A0A843AK96</accession>
<comment type="caution">
    <text evidence="1">The sequence shown here is derived from an EMBL/GenBank/DDBJ whole genome shotgun (WGS) entry which is preliminary data.</text>
</comment>
<dbReference type="AlphaFoldDB" id="A0A843AK96"/>
<organism evidence="1 2">
    <name type="scientific">Methanobrevibacter arboriphilus</name>
    <dbReference type="NCBI Taxonomy" id="39441"/>
    <lineage>
        <taxon>Archaea</taxon>
        <taxon>Methanobacteriati</taxon>
        <taxon>Methanobacteriota</taxon>
        <taxon>Methanomada group</taxon>
        <taxon>Methanobacteria</taxon>
        <taxon>Methanobacteriales</taxon>
        <taxon>Methanobacteriaceae</taxon>
        <taxon>Methanobrevibacter</taxon>
    </lineage>
</organism>
<reference evidence="1" key="1">
    <citation type="submission" date="2020-10" db="EMBL/GenBank/DDBJ databases">
        <title>Dehalococcoides mccartyi of a TCE/Cr reducing biochatode.</title>
        <authorList>
            <person name="Matturro B."/>
        </authorList>
    </citation>
    <scope>NUCLEOTIDE SEQUENCE</scope>
    <source>
        <strain evidence="1">Bin4</strain>
    </source>
</reference>
<evidence type="ECO:0000313" key="2">
    <source>
        <dbReference type="Proteomes" id="UP000658733"/>
    </source>
</evidence>
<gene>
    <name evidence="1" type="ORF">ISP01_01000</name>
</gene>
<protein>
    <submittedName>
        <fullName evidence="1">Uncharacterized protein</fullName>
    </submittedName>
</protein>